<dbReference type="RefSeq" id="WP_345825650.1">
    <property type="nucleotide sequence ID" value="NZ_JBDIML010000004.1"/>
</dbReference>
<accession>A0ABU9XM02</accession>
<dbReference type="SUPFAM" id="SSF55486">
    <property type="entry name" value="Metalloproteases ('zincins'), catalytic domain"/>
    <property type="match status" value="1"/>
</dbReference>
<comment type="caution">
    <text evidence="10">The sequence shown here is derived from an EMBL/GenBank/DDBJ whole genome shotgun (WGS) entry which is preliminary data.</text>
</comment>
<comment type="similarity">
    <text evidence="6">Belongs to the peptidase M3 family.</text>
</comment>
<comment type="cofactor">
    <cofactor evidence="6">
        <name>Zn(2+)</name>
        <dbReference type="ChEBI" id="CHEBI:29105"/>
    </cofactor>
    <text evidence="6">Binds 1 zinc ion.</text>
</comment>
<dbReference type="InterPro" id="IPR013647">
    <property type="entry name" value="OligopepF_N_dom"/>
</dbReference>
<dbReference type="InterPro" id="IPR034006">
    <property type="entry name" value="M3B_PepF_2"/>
</dbReference>
<dbReference type="NCBIfam" id="TIGR02290">
    <property type="entry name" value="M3_fam_3"/>
    <property type="match status" value="1"/>
</dbReference>
<evidence type="ECO:0000256" key="2">
    <source>
        <dbReference type="ARBA" id="ARBA00022723"/>
    </source>
</evidence>
<dbReference type="Pfam" id="PF01432">
    <property type="entry name" value="Peptidase_M3"/>
    <property type="match status" value="1"/>
</dbReference>
<reference evidence="10 11" key="1">
    <citation type="submission" date="2024-05" db="EMBL/GenBank/DDBJ databases">
        <authorList>
            <person name="Haq I."/>
            <person name="Ullah Z."/>
            <person name="Ahmad R."/>
            <person name="Li M."/>
            <person name="Tong Y."/>
        </authorList>
    </citation>
    <scope>NUCLEOTIDE SEQUENCE [LARGE SCALE GENOMIC DNA]</scope>
    <source>
        <strain evidence="10 11">16A2E</strain>
    </source>
</reference>
<dbReference type="Gene3D" id="1.20.140.70">
    <property type="entry name" value="Oligopeptidase f, N-terminal domain"/>
    <property type="match status" value="1"/>
</dbReference>
<dbReference type="CDD" id="cd09607">
    <property type="entry name" value="M3B_PepF"/>
    <property type="match status" value="1"/>
</dbReference>
<feature type="coiled-coil region" evidence="7">
    <location>
        <begin position="19"/>
        <end position="46"/>
    </location>
</feature>
<dbReference type="InterPro" id="IPR011977">
    <property type="entry name" value="Pept_M3B_clade3"/>
</dbReference>
<protein>
    <submittedName>
        <fullName evidence="10">M3 family oligoendopeptidase</fullName>
        <ecNumber evidence="10">3.4.-.-</ecNumber>
    </submittedName>
</protein>
<dbReference type="EMBL" id="JBDIML010000004">
    <property type="protein sequence ID" value="MEN2768169.1"/>
    <property type="molecule type" value="Genomic_DNA"/>
</dbReference>
<evidence type="ECO:0000259" key="9">
    <source>
        <dbReference type="Pfam" id="PF08439"/>
    </source>
</evidence>
<keyword evidence="1 6" id="KW-0645">Protease</keyword>
<gene>
    <name evidence="10" type="ORF">ABC228_13380</name>
</gene>
<evidence type="ECO:0000313" key="10">
    <source>
        <dbReference type="EMBL" id="MEN2768169.1"/>
    </source>
</evidence>
<dbReference type="EC" id="3.4.-.-" evidence="10"/>
<evidence type="ECO:0000256" key="4">
    <source>
        <dbReference type="ARBA" id="ARBA00022833"/>
    </source>
</evidence>
<dbReference type="PANTHER" id="PTHR34217:SF1">
    <property type="entry name" value="CARBOXYPEPTIDASE 1"/>
    <property type="match status" value="1"/>
</dbReference>
<dbReference type="Proteomes" id="UP001444625">
    <property type="component" value="Unassembled WGS sequence"/>
</dbReference>
<dbReference type="InterPro" id="IPR042088">
    <property type="entry name" value="OligoPept_F_C"/>
</dbReference>
<dbReference type="Pfam" id="PF08439">
    <property type="entry name" value="Peptidase_M3_N"/>
    <property type="match status" value="1"/>
</dbReference>
<evidence type="ECO:0000256" key="5">
    <source>
        <dbReference type="ARBA" id="ARBA00023049"/>
    </source>
</evidence>
<organism evidence="10 11">
    <name type="scientific">Ornithinibacillus xuwenensis</name>
    <dbReference type="NCBI Taxonomy" id="3144668"/>
    <lineage>
        <taxon>Bacteria</taxon>
        <taxon>Bacillati</taxon>
        <taxon>Bacillota</taxon>
        <taxon>Bacilli</taxon>
        <taxon>Bacillales</taxon>
        <taxon>Bacillaceae</taxon>
        <taxon>Ornithinibacillus</taxon>
    </lineage>
</organism>
<keyword evidence="11" id="KW-1185">Reference proteome</keyword>
<keyword evidence="7" id="KW-0175">Coiled coil</keyword>
<evidence type="ECO:0000256" key="7">
    <source>
        <dbReference type="SAM" id="Coils"/>
    </source>
</evidence>
<dbReference type="InterPro" id="IPR001333">
    <property type="entry name" value="Peptidase_M32_Taq"/>
</dbReference>
<evidence type="ECO:0000256" key="1">
    <source>
        <dbReference type="ARBA" id="ARBA00022670"/>
    </source>
</evidence>
<keyword evidence="3 6" id="KW-0378">Hydrolase</keyword>
<feature type="domain" description="Oligopeptidase F N-terminal" evidence="9">
    <location>
        <begin position="113"/>
        <end position="179"/>
    </location>
</feature>
<evidence type="ECO:0000313" key="11">
    <source>
        <dbReference type="Proteomes" id="UP001444625"/>
    </source>
</evidence>
<evidence type="ECO:0000256" key="6">
    <source>
        <dbReference type="RuleBase" id="RU003435"/>
    </source>
</evidence>
<keyword evidence="4 6" id="KW-0862">Zinc</keyword>
<dbReference type="Gene3D" id="1.10.1370.20">
    <property type="entry name" value="Oligoendopeptidase f, C-terminal domain"/>
    <property type="match status" value="1"/>
</dbReference>
<dbReference type="PANTHER" id="PTHR34217">
    <property type="entry name" value="METAL-DEPENDENT CARBOXYPEPTIDASE"/>
    <property type="match status" value="1"/>
</dbReference>
<evidence type="ECO:0000256" key="3">
    <source>
        <dbReference type="ARBA" id="ARBA00022801"/>
    </source>
</evidence>
<evidence type="ECO:0000259" key="8">
    <source>
        <dbReference type="Pfam" id="PF01432"/>
    </source>
</evidence>
<proteinExistence type="inferred from homology"/>
<dbReference type="GO" id="GO:0016787">
    <property type="term" value="F:hydrolase activity"/>
    <property type="evidence" value="ECO:0007669"/>
    <property type="project" value="UniProtKB-KW"/>
</dbReference>
<name>A0ABU9XM02_9BACI</name>
<feature type="domain" description="Peptidase M3A/M3B catalytic" evidence="8">
    <location>
        <begin position="201"/>
        <end position="582"/>
    </location>
</feature>
<dbReference type="InterPro" id="IPR001567">
    <property type="entry name" value="Pept_M3A_M3B_dom"/>
</dbReference>
<keyword evidence="5 6" id="KW-0482">Metalloprotease</keyword>
<keyword evidence="2 6" id="KW-0479">Metal-binding</keyword>
<sequence>MKYVDTWDLEAIFPGGTKSEELQTKLATIREELKDYKRLLEEWKSDKAVSAAPFKMILEKQETIGKGLGQSATFVQMWHDAYMNDEHANVVMGQIMDLFSEGQKLSNTFTKKLVAIPNTEWQKLLEDKALNETAFALNEIRDQGKRLLSEEEEKLIAELNKDGLAAWSKLYDTVVSIMTIPFTDQDGKATALSVGQAMNRMYSDPDPEVRKQLFENWEAAWTKYAPIFADTINHLDGYRITLQNAHGRNGHLDEPLEYNRMTGETLDAMWSAVANNKQPFIDFLSQKASLFGMEKLGWQDVDAPVALGDVKPTRFTYDEACDFVIENFASFGPKLADFSKHALENRWVEAEDRSNKRPGGYCTGLPEFGESRIFMTFTGSPSDTSTLAHELGHAFHSHVLKDLPTLNRRYAMNVAETASTFAETIIGNATVANAKSKEEKIGLLNSKIENATAMFLNIHARFLFENSFYEERAKGIVSEKRLNELMVQAQKEAYGDSLSSYHPHFWCSKLHFFMDSVPFYNFPYTFGYLFSLGIYAEYLKKPEGFEDKYIALLQDTGSMKVEELAEKHLGVDLTKQDFWAAGIQLMKKDVEEFIRLTNEVR</sequence>